<sequence length="437" mass="47299">MGNAKRRWLVGGVACALVATSAACGGDGDGDGADGPVVIELWSDKAGTRAGVEAFNSAHEDIQIRYVEVPAPEIAGNLNNAHEAGDASQTACLAQTDNRNGAMLVAQGVIADIGEALEPHAGHFADGSLDALSIADTVYAVPNQRQPIFTMFHRPTFEERGLEYPTTWEEAIEVGRQLREDGVHVFNLAGEDPSTFMGLAWQAGARWYQVEGDAWRVDFLDEGSRWAADIMQTLLDEDLVERISYAEYAAMMQRYDQGGIAMRQLSTWQLAGHQRNMDASLGQWEPAPNLAAPGQDIALSAADTSGYAVTALCEHQEEAVEAAVWLATEQEPVAAMADPVDGSGWYPAVTDPAPYLAELVPEQLFGEHADRTVPVIEEASEYAEGWTYGPNSMAMYEELADQWGKAMNGEVAVADVLTHMQRWTVADLERQGVNVVE</sequence>
<evidence type="ECO:0000256" key="5">
    <source>
        <dbReference type="ARBA" id="ARBA00023288"/>
    </source>
</evidence>
<evidence type="ECO:0000256" key="4">
    <source>
        <dbReference type="ARBA" id="ARBA00023139"/>
    </source>
</evidence>
<evidence type="ECO:0000256" key="6">
    <source>
        <dbReference type="SAM" id="SignalP"/>
    </source>
</evidence>
<protein>
    <submittedName>
        <fullName evidence="7">Extracellular solute-binding protein</fullName>
    </submittedName>
</protein>
<feature type="chain" id="PRO_5039423443" evidence="6">
    <location>
        <begin position="26"/>
        <end position="437"/>
    </location>
</feature>
<dbReference type="OrthoDB" id="2515046at2"/>
<organism evidence="7 8">
    <name type="scientific">Streptomyces mimosae</name>
    <dbReference type="NCBI Taxonomy" id="2586635"/>
    <lineage>
        <taxon>Bacteria</taxon>
        <taxon>Bacillati</taxon>
        <taxon>Actinomycetota</taxon>
        <taxon>Actinomycetes</taxon>
        <taxon>Kitasatosporales</taxon>
        <taxon>Streptomycetaceae</taxon>
        <taxon>Streptomyces</taxon>
    </lineage>
</organism>
<keyword evidence="2 6" id="KW-0732">Signal</keyword>
<proteinExistence type="predicted"/>
<evidence type="ECO:0000313" key="7">
    <source>
        <dbReference type="EMBL" id="KAB8161911.1"/>
    </source>
</evidence>
<keyword evidence="4" id="KW-0564">Palmitate</keyword>
<evidence type="ECO:0000256" key="3">
    <source>
        <dbReference type="ARBA" id="ARBA00023136"/>
    </source>
</evidence>
<name>A0A5N5ZZK3_9ACTN</name>
<dbReference type="Gene3D" id="3.40.190.10">
    <property type="entry name" value="Periplasmic binding protein-like II"/>
    <property type="match status" value="3"/>
</dbReference>
<keyword evidence="5" id="KW-0449">Lipoprotein</keyword>
<keyword evidence="1" id="KW-1003">Cell membrane</keyword>
<keyword evidence="3" id="KW-0472">Membrane</keyword>
<dbReference type="EMBL" id="VDLY02000016">
    <property type="protein sequence ID" value="KAB8161911.1"/>
    <property type="molecule type" value="Genomic_DNA"/>
</dbReference>
<reference evidence="7" key="1">
    <citation type="submission" date="2019-10" db="EMBL/GenBank/DDBJ databases">
        <title>Nonomuraea sp. nov., isolated from Phyllanthus amarus.</title>
        <authorList>
            <person name="Klykleung N."/>
            <person name="Tanasupawat S."/>
        </authorList>
    </citation>
    <scope>NUCLEOTIDE SEQUENCE [LARGE SCALE GENOMIC DNA]</scope>
    <source>
        <strain evidence="7">3MP-10</strain>
    </source>
</reference>
<dbReference type="AlphaFoldDB" id="A0A5N5ZZK3"/>
<dbReference type="Proteomes" id="UP000314251">
    <property type="component" value="Unassembled WGS sequence"/>
</dbReference>
<evidence type="ECO:0000256" key="2">
    <source>
        <dbReference type="ARBA" id="ARBA00022729"/>
    </source>
</evidence>
<accession>A0A5N5ZZK3</accession>
<dbReference type="PANTHER" id="PTHR43649:SF33">
    <property type="entry name" value="POLYGALACTURONAN_RHAMNOGALACTURONAN-BINDING PROTEIN YTCQ"/>
    <property type="match status" value="1"/>
</dbReference>
<evidence type="ECO:0000313" key="8">
    <source>
        <dbReference type="Proteomes" id="UP000314251"/>
    </source>
</evidence>
<dbReference type="Pfam" id="PF01547">
    <property type="entry name" value="SBP_bac_1"/>
    <property type="match status" value="1"/>
</dbReference>
<dbReference type="InterPro" id="IPR006059">
    <property type="entry name" value="SBP"/>
</dbReference>
<dbReference type="PANTHER" id="PTHR43649">
    <property type="entry name" value="ARABINOSE-BINDING PROTEIN-RELATED"/>
    <property type="match status" value="1"/>
</dbReference>
<evidence type="ECO:0000256" key="1">
    <source>
        <dbReference type="ARBA" id="ARBA00022475"/>
    </source>
</evidence>
<keyword evidence="8" id="KW-1185">Reference proteome</keyword>
<dbReference type="InterPro" id="IPR050490">
    <property type="entry name" value="Bact_solute-bd_prot1"/>
</dbReference>
<dbReference type="PROSITE" id="PS51257">
    <property type="entry name" value="PROKAR_LIPOPROTEIN"/>
    <property type="match status" value="1"/>
</dbReference>
<dbReference type="SUPFAM" id="SSF53850">
    <property type="entry name" value="Periplasmic binding protein-like II"/>
    <property type="match status" value="1"/>
</dbReference>
<gene>
    <name evidence="7" type="ORF">FH607_022790</name>
</gene>
<comment type="caution">
    <text evidence="7">The sequence shown here is derived from an EMBL/GenBank/DDBJ whole genome shotgun (WGS) entry which is preliminary data.</text>
</comment>
<dbReference type="RefSeq" id="WP_139671777.1">
    <property type="nucleotide sequence ID" value="NZ_VDLY02000016.1"/>
</dbReference>
<feature type="signal peptide" evidence="6">
    <location>
        <begin position="1"/>
        <end position="25"/>
    </location>
</feature>